<gene>
    <name evidence="2" type="ORF">ISP25_19640</name>
</gene>
<keyword evidence="3" id="KW-1185">Reference proteome</keyword>
<feature type="signal peptide" evidence="1">
    <location>
        <begin position="1"/>
        <end position="24"/>
    </location>
</feature>
<evidence type="ECO:0000256" key="1">
    <source>
        <dbReference type="SAM" id="SignalP"/>
    </source>
</evidence>
<protein>
    <recommendedName>
        <fullName evidence="4">Lipoprotein</fullName>
    </recommendedName>
</protein>
<reference evidence="2 3" key="1">
    <citation type="submission" date="2020-10" db="EMBL/GenBank/DDBJ databases">
        <title>Phylogeny of dyella-like bacteria.</title>
        <authorList>
            <person name="Fu J."/>
        </authorList>
    </citation>
    <scope>NUCLEOTIDE SEQUENCE [LARGE SCALE GENOMIC DNA]</scope>
    <source>
        <strain evidence="2 3">KACC 19113</strain>
    </source>
</reference>
<evidence type="ECO:0008006" key="4">
    <source>
        <dbReference type="Google" id="ProtNLM"/>
    </source>
</evidence>
<comment type="caution">
    <text evidence="2">The sequence shown here is derived from an EMBL/GenBank/DDBJ whole genome shotgun (WGS) entry which is preliminary data.</text>
</comment>
<name>A0ABW8JCR3_9GAMM</name>
<evidence type="ECO:0000313" key="2">
    <source>
        <dbReference type="EMBL" id="MFK2879289.1"/>
    </source>
</evidence>
<organism evidence="2 3">
    <name type="scientific">Rhodanobacter hydrolyticus</name>
    <dbReference type="NCBI Taxonomy" id="2250595"/>
    <lineage>
        <taxon>Bacteria</taxon>
        <taxon>Pseudomonadati</taxon>
        <taxon>Pseudomonadota</taxon>
        <taxon>Gammaproteobacteria</taxon>
        <taxon>Lysobacterales</taxon>
        <taxon>Rhodanobacteraceae</taxon>
        <taxon>Rhodanobacter</taxon>
    </lineage>
</organism>
<feature type="chain" id="PRO_5046835009" description="Lipoprotein" evidence="1">
    <location>
        <begin position="25"/>
        <end position="162"/>
    </location>
</feature>
<dbReference type="RefSeq" id="WP_404616113.1">
    <property type="nucleotide sequence ID" value="NZ_JADIKK010000008.1"/>
</dbReference>
<dbReference type="PROSITE" id="PS51257">
    <property type="entry name" value="PROKAR_LIPOPROTEIN"/>
    <property type="match status" value="1"/>
</dbReference>
<evidence type="ECO:0000313" key="3">
    <source>
        <dbReference type="Proteomes" id="UP001620339"/>
    </source>
</evidence>
<sequence length="162" mass="17295">MKLTPIAGMLCATVLLTSCVPQYASPPASSDTAQLLMIGKPEYTLATHVYRDVETCAGRQWVSGGVAGPPKWINVKGGQPITISVDVGNSWGTCPAIGTFIPERGKRYVAHAVTEDGIQRCYLAVDEVLASGSTGQPVPVTQRRFRTGLAESSSWCKPDSQR</sequence>
<keyword evidence="1" id="KW-0732">Signal</keyword>
<dbReference type="Proteomes" id="UP001620339">
    <property type="component" value="Unassembled WGS sequence"/>
</dbReference>
<proteinExistence type="predicted"/>
<dbReference type="EMBL" id="JADIKK010000008">
    <property type="protein sequence ID" value="MFK2879289.1"/>
    <property type="molecule type" value="Genomic_DNA"/>
</dbReference>
<accession>A0ABW8JCR3</accession>